<proteinExistence type="predicted"/>
<dbReference type="EMBL" id="JAOVZO020000008">
    <property type="protein sequence ID" value="MDC8012341.1"/>
    <property type="molecule type" value="Genomic_DNA"/>
</dbReference>
<keyword evidence="1" id="KW-0732">Signal</keyword>
<protein>
    <submittedName>
        <fullName evidence="2">Uncharacterized protein</fullName>
    </submittedName>
</protein>
<sequence length="137" mass="14630">MRVLAALLLPLAVFHADAVARQSDEGRVVAKLVSVEPGQAGCGVMLVGTTATYLVVEGPAALNGKRINVVVPCIEMPRATFGAKAGDLEAFVVGQTHHLIIGKQADRRLDTPEKWPEGPRWFHLKAASLKPLPFQAS</sequence>
<evidence type="ECO:0000313" key="3">
    <source>
        <dbReference type="Proteomes" id="UP001139971"/>
    </source>
</evidence>
<dbReference type="AlphaFoldDB" id="A0A9X4BH41"/>
<evidence type="ECO:0000313" key="2">
    <source>
        <dbReference type="EMBL" id="MDC8012341.1"/>
    </source>
</evidence>
<evidence type="ECO:0000256" key="1">
    <source>
        <dbReference type="SAM" id="SignalP"/>
    </source>
</evidence>
<gene>
    <name evidence="2" type="ORF">OD750_007235</name>
</gene>
<dbReference type="Proteomes" id="UP001139971">
    <property type="component" value="Unassembled WGS sequence"/>
</dbReference>
<dbReference type="RefSeq" id="WP_263543834.1">
    <property type="nucleotide sequence ID" value="NZ_JAOVZO020000008.1"/>
</dbReference>
<name>A0A9X4BH41_9GAMM</name>
<organism evidence="2 3">
    <name type="scientific">Tahibacter soli</name>
    <dbReference type="NCBI Taxonomy" id="2983605"/>
    <lineage>
        <taxon>Bacteria</taxon>
        <taxon>Pseudomonadati</taxon>
        <taxon>Pseudomonadota</taxon>
        <taxon>Gammaproteobacteria</taxon>
        <taxon>Lysobacterales</taxon>
        <taxon>Rhodanobacteraceae</taxon>
        <taxon>Tahibacter</taxon>
    </lineage>
</organism>
<feature type="chain" id="PRO_5040774514" evidence="1">
    <location>
        <begin position="19"/>
        <end position="137"/>
    </location>
</feature>
<reference evidence="2" key="1">
    <citation type="submission" date="2023-02" db="EMBL/GenBank/DDBJ databases">
        <title>Tahibacter soli sp. nov. isolated from soil.</title>
        <authorList>
            <person name="Baek J.H."/>
            <person name="Lee J.K."/>
            <person name="Choi D.G."/>
            <person name="Jeon C.O."/>
        </authorList>
    </citation>
    <scope>NUCLEOTIDE SEQUENCE</scope>
    <source>
        <strain evidence="2">BL</strain>
    </source>
</reference>
<accession>A0A9X4BH41</accession>
<feature type="signal peptide" evidence="1">
    <location>
        <begin position="1"/>
        <end position="18"/>
    </location>
</feature>
<keyword evidence="3" id="KW-1185">Reference proteome</keyword>
<comment type="caution">
    <text evidence="2">The sequence shown here is derived from an EMBL/GenBank/DDBJ whole genome shotgun (WGS) entry which is preliminary data.</text>
</comment>